<dbReference type="EMBL" id="PP542043">
    <property type="protein sequence ID" value="XDO01906.1"/>
    <property type="molecule type" value="Genomic_DNA"/>
</dbReference>
<keyword evidence="3" id="KW-1015">Disulfide bond</keyword>
<dbReference type="PRINTS" id="PR00705">
    <property type="entry name" value="PAPAIN"/>
</dbReference>
<evidence type="ECO:0000256" key="3">
    <source>
        <dbReference type="ARBA" id="ARBA00023157"/>
    </source>
</evidence>
<dbReference type="SMART" id="SM00645">
    <property type="entry name" value="Pept_C1"/>
    <property type="match status" value="1"/>
</dbReference>
<dbReference type="GO" id="GO:0008234">
    <property type="term" value="F:cysteine-type peptidase activity"/>
    <property type="evidence" value="ECO:0007669"/>
    <property type="project" value="InterPro"/>
</dbReference>
<dbReference type="InterPro" id="IPR039417">
    <property type="entry name" value="Peptidase_C1A_papain-like"/>
</dbReference>
<comment type="similarity">
    <text evidence="1">Belongs to the peptidase C1 family.</text>
</comment>
<dbReference type="PANTHER" id="PTHR12411">
    <property type="entry name" value="CYSTEINE PROTEASE FAMILY C1-RELATED"/>
    <property type="match status" value="1"/>
</dbReference>
<gene>
    <name evidence="5" type="ORF">FloV-SA2_00084</name>
</gene>
<feature type="domain" description="Peptidase C1A papain C-terminal" evidence="4">
    <location>
        <begin position="80"/>
        <end position="298"/>
    </location>
</feature>
<dbReference type="InterPro" id="IPR013128">
    <property type="entry name" value="Peptidase_C1A"/>
</dbReference>
<dbReference type="PROSITE" id="PS00639">
    <property type="entry name" value="THIOL_PROTEASE_HIS"/>
    <property type="match status" value="1"/>
</dbReference>
<accession>A0AB39JDZ6</accession>
<evidence type="ECO:0000256" key="2">
    <source>
        <dbReference type="ARBA" id="ARBA00023145"/>
    </source>
</evidence>
<dbReference type="InterPro" id="IPR038765">
    <property type="entry name" value="Papain-like_cys_pep_sf"/>
</dbReference>
<dbReference type="CDD" id="cd02248">
    <property type="entry name" value="Peptidase_C1A"/>
    <property type="match status" value="1"/>
</dbReference>
<keyword evidence="2" id="KW-0865">Zymogen</keyword>
<dbReference type="FunFam" id="3.90.70.10:FF:000332">
    <property type="entry name" value="Cathepsin L1"/>
    <property type="match status" value="1"/>
</dbReference>
<dbReference type="PROSITE" id="PS00139">
    <property type="entry name" value="THIOL_PROTEASE_CYS"/>
    <property type="match status" value="1"/>
</dbReference>
<organism evidence="5">
    <name type="scientific">Florenciella sp. virus SA2</name>
    <dbReference type="NCBI Taxonomy" id="3240092"/>
    <lineage>
        <taxon>Viruses</taxon>
    </lineage>
</organism>
<dbReference type="InterPro" id="IPR025661">
    <property type="entry name" value="Pept_asp_AS"/>
</dbReference>
<sequence>MKYLLFSCLASGIFGTVNCYNTEYIKKMNLNSKNGVIYEENKFINHTIQEFDRLYKGLKNKYLTKTSNCLIYEGDENNYLPESWDWRDHGAVTSVKDQGKCGSCWSFSAAGCLEGAWAISTNLLYNFSEQQLMDCSRFYGNMACHGGLMESAFEYAIDVGMCTDEDVPYIAEGEFCKNSVKNCNKVAHFSDCYNIPENNELMLKEAVFMRPVAVSIEADTKTFQFYKSGILDSTNCGTQLDHGVLVVGYGVEDEKKYWIVKNSWGNNWGEDGYIRIARGDSENSEGVCGIAKDASFVFV</sequence>
<reference evidence="5" key="1">
    <citation type="submission" date="2024-03" db="EMBL/GenBank/DDBJ databases">
        <title>Eukaryotic viruses encode the ribosomal protein eL40.</title>
        <authorList>
            <person name="Thomy J."/>
            <person name="Schvarcz C.R."/>
            <person name="McBeain K.A."/>
            <person name="Edwards K.F."/>
            <person name="Steward G.F."/>
        </authorList>
    </citation>
    <scope>NUCLEOTIDE SEQUENCE</scope>
    <source>
        <strain evidence="5">FloV-SA2</strain>
    </source>
</reference>
<evidence type="ECO:0000313" key="5">
    <source>
        <dbReference type="EMBL" id="XDO01906.1"/>
    </source>
</evidence>
<dbReference type="PROSITE" id="PS00640">
    <property type="entry name" value="THIOL_PROTEASE_ASN"/>
    <property type="match status" value="1"/>
</dbReference>
<evidence type="ECO:0000256" key="1">
    <source>
        <dbReference type="ARBA" id="ARBA00008455"/>
    </source>
</evidence>
<dbReference type="SUPFAM" id="SSF54001">
    <property type="entry name" value="Cysteine proteinases"/>
    <property type="match status" value="1"/>
</dbReference>
<dbReference type="GO" id="GO:0006508">
    <property type="term" value="P:proteolysis"/>
    <property type="evidence" value="ECO:0007669"/>
    <property type="project" value="InterPro"/>
</dbReference>
<proteinExistence type="inferred from homology"/>
<dbReference type="InterPro" id="IPR000169">
    <property type="entry name" value="Pept_cys_AS"/>
</dbReference>
<name>A0AB39JDZ6_9VIRU</name>
<dbReference type="Gene3D" id="3.90.70.10">
    <property type="entry name" value="Cysteine proteinases"/>
    <property type="match status" value="1"/>
</dbReference>
<dbReference type="InterPro" id="IPR000668">
    <property type="entry name" value="Peptidase_C1A_C"/>
</dbReference>
<protein>
    <recommendedName>
        <fullName evidence="4">Peptidase C1A papain C-terminal domain-containing protein</fullName>
    </recommendedName>
</protein>
<dbReference type="InterPro" id="IPR025660">
    <property type="entry name" value="Pept_his_AS"/>
</dbReference>
<dbReference type="Pfam" id="PF00112">
    <property type="entry name" value="Peptidase_C1"/>
    <property type="match status" value="1"/>
</dbReference>
<evidence type="ECO:0000259" key="4">
    <source>
        <dbReference type="SMART" id="SM00645"/>
    </source>
</evidence>